<sequence length="834" mass="92257">MDQFPPSIGHILAHTALSSQKRSGKNKPTSMPETYVNSHYRDCFVISKGRSITTYRAFSVEHSKQVFVRHIDFSQLDEKSTQLFSRIIRAIERLCHPNVLVYKVVALSDSGAILEFNVAPLQLNVLFSRQARARMHINEPAVIRVADGVEAAIAYISSNLAQFNELPVRFGSADIISSHDLEGAVLLDPLFLLGLDSRYATMASKALLADTAALRHYLGLVLLEMCTLQCSDTLGYVARTAVLAESSIYTAKLLRRVLSYLKFDQKVSSVTPVLSSEHLNVDSSENPSEIDMPQNRTKLMECVLLDCLHEVDNYIPTEKRRTTEDGKTALMLASAAGKLEFVRLLAPHEARMQDNNGYTALMLAVESNHFECVEALLEAEAGLRTKAGKSALDIARTMGRQECMLLLEDRDCANSPWDKLMHAVRYSKIDSVLDSIDAIDSDIFAEALQRGNTLILSLLCHKIAADELPITLPPSLHKRVDKQTKLMVSAYNKNGHDLMNHLDTLGSIYTQQLELHSTDGRSKCQIKESTALMIAAYTGEVANLKMLLTELGIRTSTGRTALMIAARYGHTEICKLLLREAGLQDHEGRSAMMLAAQYRRPDVVKLLLPYEGGLSTGNGETALMIAASQGFTEIVEMLVSIEAGLQTKHGMSALMFAVEYGHTEAAKVLVDREHGLQKKHGLCTLVLAAQYGRKDIVPLLMKHGGEQWNFTQLMYSVTIRNYSLFFKTQAQAGQRTTGGHTALMIGAAVGNSIAVKFLIKHEAGMQTDSGWTALMFAAYHGHSDIVRRLYPYEAELSTAKNKDVFYWAAHSIASRPDTKSQVLSVLEECQKTVS</sequence>
<evidence type="ECO:0000313" key="3">
    <source>
        <dbReference type="Proteomes" id="UP000070089"/>
    </source>
</evidence>
<evidence type="ECO:0000256" key="1">
    <source>
        <dbReference type="PROSITE-ProRule" id="PRU00023"/>
    </source>
</evidence>
<dbReference type="Gene3D" id="1.25.40.20">
    <property type="entry name" value="Ankyrin repeat-containing domain"/>
    <property type="match status" value="4"/>
</dbReference>
<protein>
    <submittedName>
        <fullName evidence="2">Ankyrin repeat protein</fullName>
    </submittedName>
</protein>
<dbReference type="PANTHER" id="PTHR24184:SF11">
    <property type="entry name" value="ANKYRIN REPEAT AND SOCS BOX CONTAINING 3"/>
    <property type="match status" value="1"/>
</dbReference>
<dbReference type="PROSITE" id="PS50088">
    <property type="entry name" value="ANK_REPEAT"/>
    <property type="match status" value="5"/>
</dbReference>
<comment type="caution">
    <text evidence="2">The sequence shown here is derived from an EMBL/GenBank/DDBJ whole genome shotgun (WGS) entry which is preliminary data.</text>
</comment>
<dbReference type="InterPro" id="IPR036770">
    <property type="entry name" value="Ankyrin_rpt-contain_sf"/>
</dbReference>
<dbReference type="Pfam" id="PF12796">
    <property type="entry name" value="Ank_2"/>
    <property type="match status" value="5"/>
</dbReference>
<feature type="repeat" description="ANK" evidence="1">
    <location>
        <begin position="769"/>
        <end position="801"/>
    </location>
</feature>
<name>A0A132NYF8_GIAIN</name>
<dbReference type="SUPFAM" id="SSF56112">
    <property type="entry name" value="Protein kinase-like (PK-like)"/>
    <property type="match status" value="1"/>
</dbReference>
<organism evidence="2 3">
    <name type="scientific">Giardia duodenalis assemblage B</name>
    <dbReference type="NCBI Taxonomy" id="1394984"/>
    <lineage>
        <taxon>Eukaryota</taxon>
        <taxon>Metamonada</taxon>
        <taxon>Diplomonadida</taxon>
        <taxon>Hexamitidae</taxon>
        <taxon>Giardiinae</taxon>
        <taxon>Giardia</taxon>
    </lineage>
</organism>
<dbReference type="Proteomes" id="UP000070089">
    <property type="component" value="Unassembled WGS sequence"/>
</dbReference>
<feature type="repeat" description="ANK" evidence="1">
    <location>
        <begin position="557"/>
        <end position="579"/>
    </location>
</feature>
<dbReference type="SMART" id="SM00248">
    <property type="entry name" value="ANK"/>
    <property type="match status" value="10"/>
</dbReference>
<feature type="repeat" description="ANK" evidence="1">
    <location>
        <begin position="325"/>
        <end position="357"/>
    </location>
</feature>
<accession>A0A132NYF8</accession>
<dbReference type="PANTHER" id="PTHR24184">
    <property type="entry name" value="SI:CH211-189E2.2"/>
    <property type="match status" value="1"/>
</dbReference>
<dbReference type="InterPro" id="IPR002110">
    <property type="entry name" value="Ankyrin_rpt"/>
</dbReference>
<dbReference type="InterPro" id="IPR011009">
    <property type="entry name" value="Kinase-like_dom_sf"/>
</dbReference>
<gene>
    <name evidence="2" type="ORF">QR46_1223</name>
</gene>
<dbReference type="Gene3D" id="3.30.200.20">
    <property type="entry name" value="Phosphorylase Kinase, domain 1"/>
    <property type="match status" value="1"/>
</dbReference>
<dbReference type="EMBL" id="JXTI01000024">
    <property type="protein sequence ID" value="KWX14722.1"/>
    <property type="molecule type" value="Genomic_DNA"/>
</dbReference>
<proteinExistence type="predicted"/>
<dbReference type="AlphaFoldDB" id="A0A132NYF8"/>
<dbReference type="PROSITE" id="PS50297">
    <property type="entry name" value="ANK_REP_REGION"/>
    <property type="match status" value="3"/>
</dbReference>
<keyword evidence="1" id="KW-0040">ANK repeat</keyword>
<reference evidence="2 3" key="1">
    <citation type="journal article" date="2015" name="Mol. Biochem. Parasitol.">
        <title>Identification of polymorphic genes for use in assemblage B genotyping assays through comparative genomics of multiple assemblage B Giardia duodenalis isolates.</title>
        <authorList>
            <person name="Wielinga C."/>
            <person name="Thompson R.C."/>
            <person name="Monis P."/>
            <person name="Ryan U."/>
        </authorList>
    </citation>
    <scope>NUCLEOTIDE SEQUENCE [LARGE SCALE GENOMIC DNA]</scope>
    <source>
        <strain evidence="2 3">BAH15c1</strain>
    </source>
</reference>
<evidence type="ECO:0000313" key="2">
    <source>
        <dbReference type="EMBL" id="KWX14722.1"/>
    </source>
</evidence>
<dbReference type="SUPFAM" id="SSF48403">
    <property type="entry name" value="Ankyrin repeat"/>
    <property type="match status" value="2"/>
</dbReference>
<feature type="repeat" description="ANK" evidence="1">
    <location>
        <begin position="618"/>
        <end position="650"/>
    </location>
</feature>
<dbReference type="OrthoDB" id="194358at2759"/>
<feature type="repeat" description="ANK" evidence="1">
    <location>
        <begin position="356"/>
        <end position="388"/>
    </location>
</feature>
<dbReference type="VEuPathDB" id="GiardiaDB:QR46_1223"/>